<evidence type="ECO:0000313" key="2">
    <source>
        <dbReference type="EMBL" id="TCO84055.1"/>
    </source>
</evidence>
<sequence>MAVIHRKQLSAMGIHYLYYPLDYMLDAQAKAGFQTIELVGMAPHFLMDHTGFQDTAPIRKMAEEKGLTIGCFTPECAVYQYLMCSPEPGFHERSMEYFKRGLEAAEQFGATKLLTNCIGGVWDEEYDRVYERAVKSLSLLAPTAADYGITIAVETVRPEESKCIITLPELKQLLQDVSHPNIKAGLDTIAMGVAGETPEEWFSALGNDIVHTHFVDGRPYGHLVWGDGLFPLGSYLDVLNKYHYEGLISQEITDFRYFEDPAAADARNFRAFEPYIIEEGDGADV</sequence>
<dbReference type="EMBL" id="SLXA01000010">
    <property type="protein sequence ID" value="TCO84055.1"/>
    <property type="molecule type" value="Genomic_DNA"/>
</dbReference>
<reference evidence="2 3" key="1">
    <citation type="submission" date="2019-03" db="EMBL/GenBank/DDBJ databases">
        <title>Genomic Encyclopedia of Type Strains, Phase IV (KMG-IV): sequencing the most valuable type-strain genomes for metagenomic binning, comparative biology and taxonomic classification.</title>
        <authorList>
            <person name="Goeker M."/>
        </authorList>
    </citation>
    <scope>NUCLEOTIDE SEQUENCE [LARGE SCALE GENOMIC DNA]</scope>
    <source>
        <strain evidence="2 3">DSM 28559</strain>
    </source>
</reference>
<dbReference type="OrthoDB" id="9779184at2"/>
<dbReference type="RefSeq" id="WP_132092694.1">
    <property type="nucleotide sequence ID" value="NZ_JANKAQ010000011.1"/>
</dbReference>
<dbReference type="InterPro" id="IPR013022">
    <property type="entry name" value="Xyl_isomerase-like_TIM-brl"/>
</dbReference>
<dbReference type="Gene3D" id="3.20.20.150">
    <property type="entry name" value="Divalent-metal-dependent TIM barrel enzymes"/>
    <property type="match status" value="1"/>
</dbReference>
<dbReference type="Proteomes" id="UP000295711">
    <property type="component" value="Unassembled WGS sequence"/>
</dbReference>
<accession>A0A4R2LEC2</accession>
<keyword evidence="3" id="KW-1185">Reference proteome</keyword>
<organism evidence="2 3">
    <name type="scientific">Frisingicoccus caecimuris</name>
    <dbReference type="NCBI Taxonomy" id="1796636"/>
    <lineage>
        <taxon>Bacteria</taxon>
        <taxon>Bacillati</taxon>
        <taxon>Bacillota</taxon>
        <taxon>Clostridia</taxon>
        <taxon>Lachnospirales</taxon>
        <taxon>Lachnospiraceae</taxon>
        <taxon>Frisingicoccus</taxon>
    </lineage>
</organism>
<proteinExistence type="predicted"/>
<dbReference type="Pfam" id="PF01261">
    <property type="entry name" value="AP_endonuc_2"/>
    <property type="match status" value="1"/>
</dbReference>
<evidence type="ECO:0000259" key="1">
    <source>
        <dbReference type="Pfam" id="PF01261"/>
    </source>
</evidence>
<dbReference type="AlphaFoldDB" id="A0A4R2LEC2"/>
<comment type="caution">
    <text evidence="2">The sequence shown here is derived from an EMBL/GenBank/DDBJ whole genome shotgun (WGS) entry which is preliminary data.</text>
</comment>
<gene>
    <name evidence="2" type="ORF">EV212_11078</name>
</gene>
<dbReference type="InterPro" id="IPR050312">
    <property type="entry name" value="IolE/XylAMocC-like"/>
</dbReference>
<evidence type="ECO:0000313" key="3">
    <source>
        <dbReference type="Proteomes" id="UP000295711"/>
    </source>
</evidence>
<name>A0A4R2LEC2_9FIRM</name>
<dbReference type="InterPro" id="IPR036237">
    <property type="entry name" value="Xyl_isomerase-like_sf"/>
</dbReference>
<feature type="domain" description="Xylose isomerase-like TIM barrel" evidence="1">
    <location>
        <begin position="26"/>
        <end position="264"/>
    </location>
</feature>
<dbReference type="PANTHER" id="PTHR12110:SF21">
    <property type="entry name" value="XYLOSE ISOMERASE-LIKE TIM BARREL DOMAIN-CONTAINING PROTEIN"/>
    <property type="match status" value="1"/>
</dbReference>
<dbReference type="PANTHER" id="PTHR12110">
    <property type="entry name" value="HYDROXYPYRUVATE ISOMERASE"/>
    <property type="match status" value="1"/>
</dbReference>
<protein>
    <submittedName>
        <fullName evidence="2">Protein FrlC</fullName>
    </submittedName>
</protein>
<dbReference type="SUPFAM" id="SSF51658">
    <property type="entry name" value="Xylose isomerase-like"/>
    <property type="match status" value="1"/>
</dbReference>